<evidence type="ECO:0000256" key="1">
    <source>
        <dbReference type="ARBA" id="ARBA00022670"/>
    </source>
</evidence>
<dbReference type="InterPro" id="IPR033116">
    <property type="entry name" value="TRYPSIN_SER"/>
</dbReference>
<feature type="domain" description="Peptidase S1" evidence="7">
    <location>
        <begin position="87"/>
        <end position="326"/>
    </location>
</feature>
<dbReference type="Proteomes" id="UP000000311">
    <property type="component" value="Unassembled WGS sequence"/>
</dbReference>
<evidence type="ECO:0000256" key="5">
    <source>
        <dbReference type="RuleBase" id="RU363034"/>
    </source>
</evidence>
<dbReference type="FunFam" id="2.40.10.10:FF:000006">
    <property type="entry name" value="Serine proteinase stubble"/>
    <property type="match status" value="1"/>
</dbReference>
<dbReference type="PROSITE" id="PS50240">
    <property type="entry name" value="TRYPSIN_DOM"/>
    <property type="match status" value="1"/>
</dbReference>
<feature type="signal peptide" evidence="6">
    <location>
        <begin position="1"/>
        <end position="17"/>
    </location>
</feature>
<reference evidence="8 9" key="1">
    <citation type="journal article" date="2010" name="Science">
        <title>Genomic comparison of the ants Camponotus floridanus and Harpegnathos saltator.</title>
        <authorList>
            <person name="Bonasio R."/>
            <person name="Zhang G."/>
            <person name="Ye C."/>
            <person name="Mutti N.S."/>
            <person name="Fang X."/>
            <person name="Qin N."/>
            <person name="Donahue G."/>
            <person name="Yang P."/>
            <person name="Li Q."/>
            <person name="Li C."/>
            <person name="Zhang P."/>
            <person name="Huang Z."/>
            <person name="Berger S.L."/>
            <person name="Reinberg D."/>
            <person name="Wang J."/>
            <person name="Liebig J."/>
        </authorList>
    </citation>
    <scope>NUCLEOTIDE SEQUENCE [LARGE SCALE GENOMIC DNA]</scope>
    <source>
        <strain evidence="9">C129</strain>
    </source>
</reference>
<dbReference type="AlphaFoldDB" id="E2AD42"/>
<dbReference type="Pfam" id="PF00089">
    <property type="entry name" value="Trypsin"/>
    <property type="match status" value="1"/>
</dbReference>
<dbReference type="FunCoup" id="E2AD42">
    <property type="interactions" value="16"/>
</dbReference>
<dbReference type="CDD" id="cd00190">
    <property type="entry name" value="Tryp_SPc"/>
    <property type="match status" value="1"/>
</dbReference>
<dbReference type="PANTHER" id="PTHR24264:SF54">
    <property type="entry name" value="PEPTIDASE S1 DOMAIN-CONTAINING PROTEIN"/>
    <property type="match status" value="1"/>
</dbReference>
<dbReference type="GO" id="GO:0004252">
    <property type="term" value="F:serine-type endopeptidase activity"/>
    <property type="evidence" value="ECO:0007669"/>
    <property type="project" value="InterPro"/>
</dbReference>
<evidence type="ECO:0000256" key="4">
    <source>
        <dbReference type="ARBA" id="ARBA00023157"/>
    </source>
</evidence>
<evidence type="ECO:0000256" key="3">
    <source>
        <dbReference type="ARBA" id="ARBA00022825"/>
    </source>
</evidence>
<protein>
    <submittedName>
        <fullName evidence="8">Trypsin-1</fullName>
    </submittedName>
</protein>
<dbReference type="PRINTS" id="PR00722">
    <property type="entry name" value="CHYMOTRYPSIN"/>
</dbReference>
<evidence type="ECO:0000256" key="6">
    <source>
        <dbReference type="SAM" id="SignalP"/>
    </source>
</evidence>
<gene>
    <name evidence="8" type="ORF">EAG_01206</name>
</gene>
<dbReference type="SMART" id="SM00020">
    <property type="entry name" value="Tryp_SPc"/>
    <property type="match status" value="1"/>
</dbReference>
<sequence length="334" mass="37155">MLFRFILLLIFAVFAKTTTIDNKLQTISTLRVEEQNLNNTNVINNEKGFWDWLADIVAPKPPTVTEPSQAEKCTTCTCGLTNKHNRIVGGNETLVIEYPWVALLMYLSTNYLRTAKFYCGGTVINSRYVLTAAHCIHKFDPSKLIVRILEHDWNSTNESKTQDFKVEKTIKHSGYSNVNYDNDIGLIKLKEPIKFQGSMRPACLPEQGKTFAGEKGTVTGWGATKEGGSVSSHLQKVDVPILSNAECRATSYPSYKITDNMLCAGYKQGGKDSCQGDSGGPLHVEKNGANYVVGIVSWGEGCARPGYPGVYCRTNRFLTWIEHNTKDGCYCHNN</sequence>
<keyword evidence="3 5" id="KW-0720">Serine protease</keyword>
<dbReference type="PANTHER" id="PTHR24264">
    <property type="entry name" value="TRYPSIN-RELATED"/>
    <property type="match status" value="1"/>
</dbReference>
<dbReference type="SUPFAM" id="SSF50494">
    <property type="entry name" value="Trypsin-like serine proteases"/>
    <property type="match status" value="1"/>
</dbReference>
<dbReference type="KEGG" id="cfo:105251050"/>
<proteinExistence type="predicted"/>
<name>E2AD42_CAMFO</name>
<keyword evidence="1 5" id="KW-0645">Protease</keyword>
<organism evidence="9">
    <name type="scientific">Camponotus floridanus</name>
    <name type="common">Florida carpenter ant</name>
    <dbReference type="NCBI Taxonomy" id="104421"/>
    <lineage>
        <taxon>Eukaryota</taxon>
        <taxon>Metazoa</taxon>
        <taxon>Ecdysozoa</taxon>
        <taxon>Arthropoda</taxon>
        <taxon>Hexapoda</taxon>
        <taxon>Insecta</taxon>
        <taxon>Pterygota</taxon>
        <taxon>Neoptera</taxon>
        <taxon>Endopterygota</taxon>
        <taxon>Hymenoptera</taxon>
        <taxon>Apocrita</taxon>
        <taxon>Aculeata</taxon>
        <taxon>Formicoidea</taxon>
        <taxon>Formicidae</taxon>
        <taxon>Formicinae</taxon>
        <taxon>Camponotus</taxon>
    </lineage>
</organism>
<feature type="chain" id="PRO_5003156826" evidence="6">
    <location>
        <begin position="18"/>
        <end position="334"/>
    </location>
</feature>
<dbReference type="InterPro" id="IPR043504">
    <property type="entry name" value="Peptidase_S1_PA_chymotrypsin"/>
</dbReference>
<dbReference type="InterPro" id="IPR050127">
    <property type="entry name" value="Serine_Proteases_S1"/>
</dbReference>
<evidence type="ECO:0000313" key="8">
    <source>
        <dbReference type="EMBL" id="EFN68636.1"/>
    </source>
</evidence>
<keyword evidence="2 5" id="KW-0378">Hydrolase</keyword>
<dbReference type="MEROPS" id="S01.B42"/>
<dbReference type="Gene3D" id="2.40.10.10">
    <property type="entry name" value="Trypsin-like serine proteases"/>
    <property type="match status" value="1"/>
</dbReference>
<keyword evidence="4" id="KW-1015">Disulfide bond</keyword>
<dbReference type="InterPro" id="IPR001254">
    <property type="entry name" value="Trypsin_dom"/>
</dbReference>
<dbReference type="PROSITE" id="PS00135">
    <property type="entry name" value="TRYPSIN_SER"/>
    <property type="match status" value="1"/>
</dbReference>
<dbReference type="PROSITE" id="PS00134">
    <property type="entry name" value="TRYPSIN_HIS"/>
    <property type="match status" value="1"/>
</dbReference>
<keyword evidence="9" id="KW-1185">Reference proteome</keyword>
<dbReference type="InterPro" id="IPR009003">
    <property type="entry name" value="Peptidase_S1_PA"/>
</dbReference>
<dbReference type="GO" id="GO:0006508">
    <property type="term" value="P:proteolysis"/>
    <property type="evidence" value="ECO:0007669"/>
    <property type="project" value="UniProtKB-KW"/>
</dbReference>
<dbReference type="EMBL" id="GL438663">
    <property type="protein sequence ID" value="EFN68636.1"/>
    <property type="molecule type" value="Genomic_DNA"/>
</dbReference>
<evidence type="ECO:0000313" key="9">
    <source>
        <dbReference type="Proteomes" id="UP000000311"/>
    </source>
</evidence>
<accession>E2AD42</accession>
<keyword evidence="6" id="KW-0732">Signal</keyword>
<evidence type="ECO:0000256" key="2">
    <source>
        <dbReference type="ARBA" id="ARBA00022801"/>
    </source>
</evidence>
<dbReference type="GO" id="GO:0005615">
    <property type="term" value="C:extracellular space"/>
    <property type="evidence" value="ECO:0007669"/>
    <property type="project" value="TreeGrafter"/>
</dbReference>
<dbReference type="InterPro" id="IPR001314">
    <property type="entry name" value="Peptidase_S1A"/>
</dbReference>
<dbReference type="InterPro" id="IPR018114">
    <property type="entry name" value="TRYPSIN_HIS"/>
</dbReference>
<dbReference type="InParanoid" id="E2AD42"/>
<dbReference type="OMA" id="NGTREYQ"/>
<evidence type="ECO:0000259" key="7">
    <source>
        <dbReference type="PROSITE" id="PS50240"/>
    </source>
</evidence>
<dbReference type="OrthoDB" id="10012881at2759"/>